<dbReference type="AlphaFoldDB" id="A0A9N9K0W9"/>
<feature type="non-terminal residue" evidence="1">
    <location>
        <position position="1"/>
    </location>
</feature>
<proteinExistence type="predicted"/>
<protein>
    <submittedName>
        <fullName evidence="1">13796_t:CDS:1</fullName>
    </submittedName>
</protein>
<evidence type="ECO:0000313" key="1">
    <source>
        <dbReference type="EMBL" id="CAG8802731.1"/>
    </source>
</evidence>
<organism evidence="1 2">
    <name type="scientific">Racocetra fulgida</name>
    <dbReference type="NCBI Taxonomy" id="60492"/>
    <lineage>
        <taxon>Eukaryota</taxon>
        <taxon>Fungi</taxon>
        <taxon>Fungi incertae sedis</taxon>
        <taxon>Mucoromycota</taxon>
        <taxon>Glomeromycotina</taxon>
        <taxon>Glomeromycetes</taxon>
        <taxon>Diversisporales</taxon>
        <taxon>Gigasporaceae</taxon>
        <taxon>Racocetra</taxon>
    </lineage>
</organism>
<name>A0A9N9K0W9_9GLOM</name>
<comment type="caution">
    <text evidence="1">The sequence shown here is derived from an EMBL/GenBank/DDBJ whole genome shotgun (WGS) entry which is preliminary data.</text>
</comment>
<reference evidence="1" key="1">
    <citation type="submission" date="2021-06" db="EMBL/GenBank/DDBJ databases">
        <authorList>
            <person name="Kallberg Y."/>
            <person name="Tangrot J."/>
            <person name="Rosling A."/>
        </authorList>
    </citation>
    <scope>NUCLEOTIDE SEQUENCE</scope>
    <source>
        <strain evidence="1">IN212</strain>
    </source>
</reference>
<keyword evidence="2" id="KW-1185">Reference proteome</keyword>
<feature type="non-terminal residue" evidence="1">
    <location>
        <position position="55"/>
    </location>
</feature>
<evidence type="ECO:0000313" key="2">
    <source>
        <dbReference type="Proteomes" id="UP000789396"/>
    </source>
</evidence>
<dbReference type="EMBL" id="CAJVPZ010074034">
    <property type="protein sequence ID" value="CAG8802731.1"/>
    <property type="molecule type" value="Genomic_DNA"/>
</dbReference>
<dbReference type="Proteomes" id="UP000789396">
    <property type="component" value="Unassembled WGS sequence"/>
</dbReference>
<sequence length="55" mass="6475">NKQVVKRKFSIDELNYDSDLILKILKKKQVVKKISIDKSNYDSDLNSEDSQEEMN</sequence>
<accession>A0A9N9K0W9</accession>
<gene>
    <name evidence="1" type="ORF">RFULGI_LOCUS17911</name>
</gene>